<feature type="compositionally biased region" description="Polar residues" evidence="1">
    <location>
        <begin position="91"/>
        <end position="101"/>
    </location>
</feature>
<organism evidence="2 3">
    <name type="scientific">Prorocentrum cordatum</name>
    <dbReference type="NCBI Taxonomy" id="2364126"/>
    <lineage>
        <taxon>Eukaryota</taxon>
        <taxon>Sar</taxon>
        <taxon>Alveolata</taxon>
        <taxon>Dinophyceae</taxon>
        <taxon>Prorocentrales</taxon>
        <taxon>Prorocentraceae</taxon>
        <taxon>Prorocentrum</taxon>
    </lineage>
</organism>
<dbReference type="Proteomes" id="UP001189429">
    <property type="component" value="Unassembled WGS sequence"/>
</dbReference>
<name>A0ABN9TLR3_9DINO</name>
<keyword evidence="3" id="KW-1185">Reference proteome</keyword>
<proteinExistence type="predicted"/>
<sequence length="255" mass="25915">MCGARPARRAPRLGSWVAPGLRQADLWARGRCAAAVGPWQEVAPPPPHVAASAAPADGGAGLAGGCRRGALQAQRHTAAVHAGGRGPGSIASRTCGSSATRSSRRGPSGAGTFGASSGTGCTRQSSRAPAQFGLEGYRSSLAPYLLEGVEGALAAADAAALRAVTGRNDASCGWSNVACLEVDGELRVTALALRSRDPGVWAGLSRLSALRALSLEASGRTTGVGRAAPSLPFVAPARSRPWWPHMHLSYVAQLL</sequence>
<evidence type="ECO:0000256" key="1">
    <source>
        <dbReference type="SAM" id="MobiDB-lite"/>
    </source>
</evidence>
<gene>
    <name evidence="2" type="ORF">PCOR1329_LOCUS40293</name>
</gene>
<reference evidence="2" key="1">
    <citation type="submission" date="2023-10" db="EMBL/GenBank/DDBJ databases">
        <authorList>
            <person name="Chen Y."/>
            <person name="Shah S."/>
            <person name="Dougan E. K."/>
            <person name="Thang M."/>
            <person name="Chan C."/>
        </authorList>
    </citation>
    <scope>NUCLEOTIDE SEQUENCE [LARGE SCALE GENOMIC DNA]</scope>
</reference>
<evidence type="ECO:0008006" key="4">
    <source>
        <dbReference type="Google" id="ProtNLM"/>
    </source>
</evidence>
<protein>
    <recommendedName>
        <fullName evidence="4">Phospholipase B-like</fullName>
    </recommendedName>
</protein>
<feature type="non-terminal residue" evidence="2">
    <location>
        <position position="255"/>
    </location>
</feature>
<evidence type="ECO:0000313" key="3">
    <source>
        <dbReference type="Proteomes" id="UP001189429"/>
    </source>
</evidence>
<accession>A0ABN9TLR3</accession>
<evidence type="ECO:0000313" key="2">
    <source>
        <dbReference type="EMBL" id="CAK0846923.1"/>
    </source>
</evidence>
<comment type="caution">
    <text evidence="2">The sequence shown here is derived from an EMBL/GenBank/DDBJ whole genome shotgun (WGS) entry which is preliminary data.</text>
</comment>
<dbReference type="EMBL" id="CAUYUJ010014857">
    <property type="protein sequence ID" value="CAK0846923.1"/>
    <property type="molecule type" value="Genomic_DNA"/>
</dbReference>
<feature type="region of interest" description="Disordered" evidence="1">
    <location>
        <begin position="80"/>
        <end position="126"/>
    </location>
</feature>